<feature type="transmembrane region" description="Helical" evidence="1">
    <location>
        <begin position="236"/>
        <end position="262"/>
    </location>
</feature>
<proteinExistence type="predicted"/>
<dbReference type="AlphaFoldDB" id="A0A9W6U1U7"/>
<dbReference type="Proteomes" id="UP001165083">
    <property type="component" value="Unassembled WGS sequence"/>
</dbReference>
<comment type="caution">
    <text evidence="2">The sequence shown here is derived from an EMBL/GenBank/DDBJ whole genome shotgun (WGS) entry which is preliminary data.</text>
</comment>
<sequence>MSKPDASSWSRQSGFVTLSYCGFTFWWLVILAVHLVTFLFNVCYAKFYWDFGDTFLSYSLEAYNIGMRREHFHTISYVHIGLASMDGAYFILMVVGSLMQRTLTFSPWSVALQRHGKVSRKAVRNHVAKMNEQNQKDDVSQLTIRRSTVLMLRRATKAISNRRSILGVKGRYFYVILICREAVETSFQPVHVVRMSKYLSRTLLNRFYAVLLVINCWSTVFVHTRGFAGDDARRRFAAVVCDCTLDLLSAMGVSIMIVLSYVNEYDVELGSFDFSLLQDDTWMARMLSEARLVVVTSWSDLTSRIVFLLGVIAATYNMKQLLRWKPRRGNRIAHGKGGNEKDELQLVGPQRLDNILLGPSKKQRTKVKSYNSCFFWQANTHHPRIFNHISRGLLVAVHCLFFSLGVVVLGLHIHASWRAPLVECNPKVKPIAGAHPACFLVEFDCHKLGILGTKKEVTVEWKKIDPTTVAKLHILHCSVLEIPSMLQEFDQLREMWIYNSSIRSWDSAASITNTHHPNLTVFSLIRTNTAEGQLPEGLQSSDFPNRLTQMYFCKTNLQTMPEDIDSKWRFGSNIYIEASNLTMIPPALLRLQPYYLSLASNPITELPPDLFDYSLIHYLVLSHTKLHELPPNVTSSPSGQTFFYFSSTDISYFWSWIDPFVESMLGISPRLAVGSTPYCYDLENILNGAASNFSVPFQPGFSRTLMNASVSNWEILIQSVDCSSHVSLTQFPLEAWDTLYAMVDVRL</sequence>
<evidence type="ECO:0000313" key="2">
    <source>
        <dbReference type="EMBL" id="GMF23580.1"/>
    </source>
</evidence>
<dbReference type="SUPFAM" id="SSF52058">
    <property type="entry name" value="L domain-like"/>
    <property type="match status" value="1"/>
</dbReference>
<feature type="transmembrane region" description="Helical" evidence="1">
    <location>
        <begin position="207"/>
        <end position="224"/>
    </location>
</feature>
<feature type="transmembrane region" description="Helical" evidence="1">
    <location>
        <begin position="25"/>
        <end position="49"/>
    </location>
</feature>
<organism evidence="2 3">
    <name type="scientific">Phytophthora lilii</name>
    <dbReference type="NCBI Taxonomy" id="2077276"/>
    <lineage>
        <taxon>Eukaryota</taxon>
        <taxon>Sar</taxon>
        <taxon>Stramenopiles</taxon>
        <taxon>Oomycota</taxon>
        <taxon>Peronosporomycetes</taxon>
        <taxon>Peronosporales</taxon>
        <taxon>Peronosporaceae</taxon>
        <taxon>Phytophthora</taxon>
    </lineage>
</organism>
<reference evidence="2" key="1">
    <citation type="submission" date="2023-04" db="EMBL/GenBank/DDBJ databases">
        <title>Phytophthora lilii NBRC 32176.</title>
        <authorList>
            <person name="Ichikawa N."/>
            <person name="Sato H."/>
            <person name="Tonouchi N."/>
        </authorList>
    </citation>
    <scope>NUCLEOTIDE SEQUENCE</scope>
    <source>
        <strain evidence="2">NBRC 32176</strain>
    </source>
</reference>
<gene>
    <name evidence="2" type="ORF">Plil01_000954200</name>
</gene>
<keyword evidence="1" id="KW-0472">Membrane</keyword>
<keyword evidence="1" id="KW-1133">Transmembrane helix</keyword>
<evidence type="ECO:0000256" key="1">
    <source>
        <dbReference type="SAM" id="Phobius"/>
    </source>
</evidence>
<name>A0A9W6U1U7_9STRA</name>
<feature type="transmembrane region" description="Helical" evidence="1">
    <location>
        <begin position="393"/>
        <end position="417"/>
    </location>
</feature>
<dbReference type="OrthoDB" id="125370at2759"/>
<dbReference type="EMBL" id="BSXW01000480">
    <property type="protein sequence ID" value="GMF23580.1"/>
    <property type="molecule type" value="Genomic_DNA"/>
</dbReference>
<keyword evidence="1" id="KW-0812">Transmembrane</keyword>
<evidence type="ECO:0000313" key="3">
    <source>
        <dbReference type="Proteomes" id="UP001165083"/>
    </source>
</evidence>
<feature type="transmembrane region" description="Helical" evidence="1">
    <location>
        <begin position="301"/>
        <end position="318"/>
    </location>
</feature>
<accession>A0A9W6U1U7</accession>
<keyword evidence="3" id="KW-1185">Reference proteome</keyword>
<dbReference type="Gene3D" id="3.80.10.10">
    <property type="entry name" value="Ribonuclease Inhibitor"/>
    <property type="match status" value="1"/>
</dbReference>
<feature type="transmembrane region" description="Helical" evidence="1">
    <location>
        <begin position="77"/>
        <end position="99"/>
    </location>
</feature>
<protein>
    <submittedName>
        <fullName evidence="2">Unnamed protein product</fullName>
    </submittedName>
</protein>
<dbReference type="InterPro" id="IPR032675">
    <property type="entry name" value="LRR_dom_sf"/>
</dbReference>